<dbReference type="EMBL" id="FNJB01000013">
    <property type="protein sequence ID" value="SDP75319.1"/>
    <property type="molecule type" value="Genomic_DNA"/>
</dbReference>
<dbReference type="Proteomes" id="UP000199651">
    <property type="component" value="Unassembled WGS sequence"/>
</dbReference>
<evidence type="ECO:0000313" key="1">
    <source>
        <dbReference type="EMBL" id="SDP75319.1"/>
    </source>
</evidence>
<reference evidence="2" key="1">
    <citation type="submission" date="2016-10" db="EMBL/GenBank/DDBJ databases">
        <authorList>
            <person name="Varghese N."/>
            <person name="Submissions S."/>
        </authorList>
    </citation>
    <scope>NUCLEOTIDE SEQUENCE [LARGE SCALE GENOMIC DNA]</scope>
    <source>
        <strain evidence="2">IBRC-M 10655</strain>
    </source>
</reference>
<dbReference type="RefSeq" id="WP_166657879.1">
    <property type="nucleotide sequence ID" value="NZ_FNDV01000001.1"/>
</dbReference>
<protein>
    <submittedName>
        <fullName evidence="1">Uncharacterized protein</fullName>
    </submittedName>
</protein>
<sequence length="52" mass="5719">MFGKTKNPGIRVRPIEAQGRCLGCGKHVSKKSNVCSTRCAKAAAKRWDNEND</sequence>
<gene>
    <name evidence="1" type="ORF">SAMN05192558_113131</name>
</gene>
<accession>A0A1H0V9S8</accession>
<dbReference type="AlphaFoldDB" id="A0A1H0V9S8"/>
<keyword evidence="2" id="KW-1185">Reference proteome</keyword>
<name>A0A1H0V9S8_9PSEU</name>
<organism evidence="1 2">
    <name type="scientific">Actinokineospora alba</name>
    <dbReference type="NCBI Taxonomy" id="504798"/>
    <lineage>
        <taxon>Bacteria</taxon>
        <taxon>Bacillati</taxon>
        <taxon>Actinomycetota</taxon>
        <taxon>Actinomycetes</taxon>
        <taxon>Pseudonocardiales</taxon>
        <taxon>Pseudonocardiaceae</taxon>
        <taxon>Actinokineospora</taxon>
    </lineage>
</organism>
<proteinExistence type="predicted"/>
<evidence type="ECO:0000313" key="2">
    <source>
        <dbReference type="Proteomes" id="UP000199651"/>
    </source>
</evidence>
<dbReference type="STRING" id="504798.SAMN05421871_101885"/>